<gene>
    <name evidence="1" type="ORF">HPLM_LOCUS10486</name>
</gene>
<proteinExistence type="predicted"/>
<dbReference type="Proteomes" id="UP000268014">
    <property type="component" value="Unassembled WGS sequence"/>
</dbReference>
<keyword evidence="2" id="KW-1185">Reference proteome</keyword>
<protein>
    <submittedName>
        <fullName evidence="3">Transposase</fullName>
    </submittedName>
</protein>
<reference evidence="3" key="1">
    <citation type="submission" date="2017-02" db="UniProtKB">
        <authorList>
            <consortium name="WormBaseParasite"/>
        </authorList>
    </citation>
    <scope>IDENTIFICATION</scope>
</reference>
<sequence>MTQNVTTDLIAAALGVFLLDDDISVDRHQPSSVTSCQPSSPVMAKWLNDDEMHSFPDACILYVNDTRAKRHPHSLDNRIGDNHLT</sequence>
<organism evidence="3">
    <name type="scientific">Haemonchus placei</name>
    <name type="common">Barber's pole worm</name>
    <dbReference type="NCBI Taxonomy" id="6290"/>
    <lineage>
        <taxon>Eukaryota</taxon>
        <taxon>Metazoa</taxon>
        <taxon>Ecdysozoa</taxon>
        <taxon>Nematoda</taxon>
        <taxon>Chromadorea</taxon>
        <taxon>Rhabditida</taxon>
        <taxon>Rhabditina</taxon>
        <taxon>Rhabditomorpha</taxon>
        <taxon>Strongyloidea</taxon>
        <taxon>Trichostrongylidae</taxon>
        <taxon>Haemonchus</taxon>
    </lineage>
</organism>
<dbReference type="EMBL" id="UZAF01017312">
    <property type="protein sequence ID" value="VDO40333.1"/>
    <property type="molecule type" value="Genomic_DNA"/>
</dbReference>
<name>A0A0N4WHV5_HAEPC</name>
<dbReference type="AlphaFoldDB" id="A0A0N4WHV5"/>
<reference evidence="1 2" key="2">
    <citation type="submission" date="2018-11" db="EMBL/GenBank/DDBJ databases">
        <authorList>
            <consortium name="Pathogen Informatics"/>
        </authorList>
    </citation>
    <scope>NUCLEOTIDE SEQUENCE [LARGE SCALE GENOMIC DNA]</scope>
    <source>
        <strain evidence="1 2">MHpl1</strain>
    </source>
</reference>
<dbReference type="WBParaSite" id="HPLM_0001049401-mRNA-1">
    <property type="protein sequence ID" value="HPLM_0001049401-mRNA-1"/>
    <property type="gene ID" value="HPLM_0001049401"/>
</dbReference>
<evidence type="ECO:0000313" key="2">
    <source>
        <dbReference type="Proteomes" id="UP000268014"/>
    </source>
</evidence>
<evidence type="ECO:0000313" key="3">
    <source>
        <dbReference type="WBParaSite" id="HPLM_0001049401-mRNA-1"/>
    </source>
</evidence>
<accession>A0A0N4WHV5</accession>
<evidence type="ECO:0000313" key="1">
    <source>
        <dbReference type="EMBL" id="VDO40333.1"/>
    </source>
</evidence>